<dbReference type="GO" id="GO:0005525">
    <property type="term" value="F:GTP binding"/>
    <property type="evidence" value="ECO:0007669"/>
    <property type="project" value="UniProtKB-KW"/>
</dbReference>
<feature type="binding site" evidence="3">
    <location>
        <begin position="26"/>
        <end position="33"/>
    </location>
    <ligand>
        <name>GTP</name>
        <dbReference type="ChEBI" id="CHEBI:37565"/>
    </ligand>
</feature>
<keyword evidence="4" id="KW-0460">Magnesium</keyword>
<evidence type="ECO:0000256" key="3">
    <source>
        <dbReference type="PIRSR" id="PIRSR606689-1"/>
    </source>
</evidence>
<evidence type="ECO:0000256" key="2">
    <source>
        <dbReference type="ARBA" id="ARBA00023134"/>
    </source>
</evidence>
<evidence type="ECO:0000313" key="6">
    <source>
        <dbReference type="Proteomes" id="UP000324800"/>
    </source>
</evidence>
<keyword evidence="1 3" id="KW-0547">Nucleotide-binding</keyword>
<dbReference type="EMBL" id="SNRW01011716">
    <property type="protein sequence ID" value="KAA6374792.1"/>
    <property type="molecule type" value="Genomic_DNA"/>
</dbReference>
<accession>A0A5J4UXH4</accession>
<reference evidence="5 6" key="1">
    <citation type="submission" date="2019-03" db="EMBL/GenBank/DDBJ databases">
        <title>Single cell metagenomics reveals metabolic interactions within the superorganism composed of flagellate Streblomastix strix and complex community of Bacteroidetes bacteria on its surface.</title>
        <authorList>
            <person name="Treitli S.C."/>
            <person name="Kolisko M."/>
            <person name="Husnik F."/>
            <person name="Keeling P."/>
            <person name="Hampl V."/>
        </authorList>
    </citation>
    <scope>NUCLEOTIDE SEQUENCE [LARGE SCALE GENOMIC DNA]</scope>
    <source>
        <strain evidence="5">ST1C</strain>
    </source>
</reference>
<dbReference type="PANTHER" id="PTHR45732:SF7">
    <property type="entry name" value="ADP-RIBOSYLATION FACTOR-LIKE PROTEIN 8"/>
    <property type="match status" value="1"/>
</dbReference>
<feature type="binding site" evidence="3">
    <location>
        <position position="73"/>
    </location>
    <ligand>
        <name>GTP</name>
        <dbReference type="ChEBI" id="CHEBI:37565"/>
    </ligand>
</feature>
<feature type="binding site" evidence="4">
    <location>
        <position position="51"/>
    </location>
    <ligand>
        <name>Mg(2+)</name>
        <dbReference type="ChEBI" id="CHEBI:18420"/>
    </ligand>
</feature>
<dbReference type="Gene3D" id="3.40.50.300">
    <property type="entry name" value="P-loop containing nucleotide triphosphate hydrolases"/>
    <property type="match status" value="1"/>
</dbReference>
<evidence type="ECO:0000256" key="1">
    <source>
        <dbReference type="ARBA" id="ARBA00022741"/>
    </source>
</evidence>
<dbReference type="GO" id="GO:0046872">
    <property type="term" value="F:metal ion binding"/>
    <property type="evidence" value="ECO:0007669"/>
    <property type="project" value="UniProtKB-KW"/>
</dbReference>
<evidence type="ECO:0000313" key="5">
    <source>
        <dbReference type="EMBL" id="KAA6374792.1"/>
    </source>
</evidence>
<gene>
    <name evidence="5" type="ORF">EZS28_029683</name>
</gene>
<dbReference type="AlphaFoldDB" id="A0A5J4UXH4"/>
<sequence length="85" mass="9531">MGSIVAKLRDVLNNLWKEDMEICLLGLQGAGKSTLVNIIAGGEYEPSTIPTIGFQMKTTQKCRVNIKLWDVGGQTKFRPQWARYC</sequence>
<proteinExistence type="predicted"/>
<dbReference type="InterPro" id="IPR027417">
    <property type="entry name" value="P-loop_NTPase"/>
</dbReference>
<dbReference type="GO" id="GO:0003924">
    <property type="term" value="F:GTPase activity"/>
    <property type="evidence" value="ECO:0007669"/>
    <property type="project" value="InterPro"/>
</dbReference>
<dbReference type="Proteomes" id="UP000324800">
    <property type="component" value="Unassembled WGS sequence"/>
</dbReference>
<protein>
    <submittedName>
        <fullName evidence="5">Putative small GTP-binding protein domain</fullName>
    </submittedName>
</protein>
<dbReference type="Pfam" id="PF00025">
    <property type="entry name" value="Arf"/>
    <property type="match status" value="1"/>
</dbReference>
<dbReference type="SUPFAM" id="SSF52540">
    <property type="entry name" value="P-loop containing nucleoside triphosphate hydrolases"/>
    <property type="match status" value="1"/>
</dbReference>
<organism evidence="5 6">
    <name type="scientific">Streblomastix strix</name>
    <dbReference type="NCBI Taxonomy" id="222440"/>
    <lineage>
        <taxon>Eukaryota</taxon>
        <taxon>Metamonada</taxon>
        <taxon>Preaxostyla</taxon>
        <taxon>Oxymonadida</taxon>
        <taxon>Streblomastigidae</taxon>
        <taxon>Streblomastix</taxon>
    </lineage>
</organism>
<comment type="caution">
    <text evidence="5">The sequence shown here is derived from an EMBL/GenBank/DDBJ whole genome shotgun (WGS) entry which is preliminary data.</text>
</comment>
<name>A0A5J4UXH4_9EUKA</name>
<dbReference type="InterPro" id="IPR006689">
    <property type="entry name" value="Small_GTPase_ARF/SAR"/>
</dbReference>
<keyword evidence="2 3" id="KW-0342">GTP-binding</keyword>
<keyword evidence="4" id="KW-0479">Metal-binding</keyword>
<feature type="non-terminal residue" evidence="5">
    <location>
        <position position="85"/>
    </location>
</feature>
<dbReference type="OrthoDB" id="2011769at2759"/>
<feature type="binding site" evidence="4">
    <location>
        <position position="33"/>
    </location>
    <ligand>
        <name>Mg(2+)</name>
        <dbReference type="ChEBI" id="CHEBI:18420"/>
    </ligand>
</feature>
<evidence type="ECO:0000256" key="4">
    <source>
        <dbReference type="PIRSR" id="PIRSR606689-2"/>
    </source>
</evidence>
<dbReference type="PANTHER" id="PTHR45732">
    <property type="entry name" value="ADP-RIBOSYLATION FACTOR-LIKE PROTEIN 8"/>
    <property type="match status" value="1"/>
</dbReference>